<dbReference type="RefSeq" id="XP_031025091.1">
    <property type="nucleotide sequence ID" value="XM_031168915.1"/>
</dbReference>
<organism evidence="1 2">
    <name type="scientific">Synchytrium microbalum</name>
    <dbReference type="NCBI Taxonomy" id="1806994"/>
    <lineage>
        <taxon>Eukaryota</taxon>
        <taxon>Fungi</taxon>
        <taxon>Fungi incertae sedis</taxon>
        <taxon>Chytridiomycota</taxon>
        <taxon>Chytridiomycota incertae sedis</taxon>
        <taxon>Chytridiomycetes</taxon>
        <taxon>Synchytriales</taxon>
        <taxon>Synchytriaceae</taxon>
        <taxon>Synchytrium</taxon>
    </lineage>
</organism>
<comment type="caution">
    <text evidence="1">The sequence shown here is derived from an EMBL/GenBank/DDBJ whole genome shotgun (WGS) entry which is preliminary data.</text>
</comment>
<name>A0A507BZU6_9FUNG</name>
<keyword evidence="2" id="KW-1185">Reference proteome</keyword>
<accession>A0A507BZU6</accession>
<dbReference type="GeneID" id="42004212"/>
<evidence type="ECO:0008006" key="3">
    <source>
        <dbReference type="Google" id="ProtNLM"/>
    </source>
</evidence>
<reference evidence="1 2" key="1">
    <citation type="journal article" date="2019" name="Sci. Rep.">
        <title>Comparative genomics of chytrid fungi reveal insights into the obligate biotrophic and pathogenic lifestyle of Synchytrium endobioticum.</title>
        <authorList>
            <person name="van de Vossenberg B.T.L.H."/>
            <person name="Warris S."/>
            <person name="Nguyen H.D.T."/>
            <person name="van Gent-Pelzer M.P.E."/>
            <person name="Joly D.L."/>
            <person name="van de Geest H.C."/>
            <person name="Bonants P.J.M."/>
            <person name="Smith D.S."/>
            <person name="Levesque C.A."/>
            <person name="van der Lee T.A.J."/>
        </authorList>
    </citation>
    <scope>NUCLEOTIDE SEQUENCE [LARGE SCALE GENOMIC DNA]</scope>
    <source>
        <strain evidence="1 2">JEL517</strain>
    </source>
</reference>
<dbReference type="OrthoDB" id="185493at2759"/>
<proteinExistence type="predicted"/>
<evidence type="ECO:0000313" key="2">
    <source>
        <dbReference type="Proteomes" id="UP000319731"/>
    </source>
</evidence>
<dbReference type="SUPFAM" id="SSF55811">
    <property type="entry name" value="Nudix"/>
    <property type="match status" value="1"/>
</dbReference>
<dbReference type="Proteomes" id="UP000319731">
    <property type="component" value="Unassembled WGS sequence"/>
</dbReference>
<evidence type="ECO:0000313" key="1">
    <source>
        <dbReference type="EMBL" id="TPX34327.1"/>
    </source>
</evidence>
<protein>
    <recommendedName>
        <fullName evidence="3">Nudix hydrolase domain-containing protein</fullName>
    </recommendedName>
</protein>
<dbReference type="Gene3D" id="3.90.79.10">
    <property type="entry name" value="Nucleoside Triphosphate Pyrophosphohydrolase"/>
    <property type="match status" value="1"/>
</dbReference>
<sequence length="157" mass="17534">MATTPLRDLLESGEGLPIVEEKTTELVIEYSQGTNDMNYTFSSGAFEPKKHKDMLEAAKHELSEEAGLAGGEWIQLSDNVNGIAELKWGRNRFVPFLVIDPVADETPRAKDAEELIEMRNNVSPADLKKAILKGQLRLPSVQTWIMAEDVLRQRGLL</sequence>
<dbReference type="EMBL" id="QEAO01000014">
    <property type="protein sequence ID" value="TPX34327.1"/>
    <property type="molecule type" value="Genomic_DNA"/>
</dbReference>
<dbReference type="AlphaFoldDB" id="A0A507BZU6"/>
<gene>
    <name evidence="1" type="ORF">SmJEL517_g02987</name>
</gene>
<dbReference type="InterPro" id="IPR015797">
    <property type="entry name" value="NUDIX_hydrolase-like_dom_sf"/>
</dbReference>